<proteinExistence type="predicted"/>
<dbReference type="EMBL" id="VDFQ02000004">
    <property type="protein sequence ID" value="KAA1422317.1"/>
    <property type="molecule type" value="Genomic_DNA"/>
</dbReference>
<dbReference type="Pfam" id="PF13338">
    <property type="entry name" value="AbiEi_4"/>
    <property type="match status" value="1"/>
</dbReference>
<name>A0A5Q6RWA2_9ACTN</name>
<dbReference type="OrthoDB" id="5517693at2"/>
<feature type="domain" description="AbiEi antitoxin N-terminal" evidence="1">
    <location>
        <begin position="39"/>
        <end position="85"/>
    </location>
</feature>
<organism evidence="2 3">
    <name type="scientific">Mumia zhuanghuii</name>
    <dbReference type="NCBI Taxonomy" id="2585211"/>
    <lineage>
        <taxon>Bacteria</taxon>
        <taxon>Bacillati</taxon>
        <taxon>Actinomycetota</taxon>
        <taxon>Actinomycetes</taxon>
        <taxon>Propionibacteriales</taxon>
        <taxon>Nocardioidaceae</taxon>
        <taxon>Mumia</taxon>
    </lineage>
</organism>
<sequence>MHPSLGSRDRRSVALRRCCPQAADPPVPDQGRISAMQGLERLARRTGGYVTTQAAEDLGYGTNELGDLVERALLVRVRRGAYAIARSYAALPPREAHLVTARHALAARGPGHAVTHDSAVLLHGLTKDALDLPDGRLDLDAVHLARTGGTTSRRSNRIHVHRDALLPTDVTTVDLLPTVRAELAVTQVMSSRPLAVGAVVASSWLAGQRHEARVRGMVEEFDEQASKAELAEALGRLGRRAGVRTARDALEVADAGCENAAEVLVLLTCWSYDLPRPLTQYPLDLPDRRAEVDFLWPDVRMVLEFDGKGKYEDEVAQDGRVIRSGKQKLWAEKVREDAIRGLGYHVVRIGWDDVLPHNRERTAARIRRELAYAARLARRR</sequence>
<comment type="caution">
    <text evidence="2">The sequence shown here is derived from an EMBL/GenBank/DDBJ whole genome shotgun (WGS) entry which is preliminary data.</text>
</comment>
<protein>
    <submittedName>
        <fullName evidence="2">Type IV toxin-antitoxin system AbiEi family antitoxin domain-containing protein</fullName>
    </submittedName>
</protein>
<dbReference type="AlphaFoldDB" id="A0A5Q6RWA2"/>
<evidence type="ECO:0000313" key="2">
    <source>
        <dbReference type="EMBL" id="KAA1422317.1"/>
    </source>
</evidence>
<evidence type="ECO:0000259" key="1">
    <source>
        <dbReference type="Pfam" id="PF13338"/>
    </source>
</evidence>
<reference evidence="2 3" key="1">
    <citation type="submission" date="2019-09" db="EMBL/GenBank/DDBJ databases">
        <title>Mumia zhuanghuii sp. nov. isolated from the intestinal contents of plateau pika (Ochotona curzoniae) in the Qinghai-Tibet plateau of China.</title>
        <authorList>
            <person name="Tian Z."/>
        </authorList>
    </citation>
    <scope>NUCLEOTIDE SEQUENCE [LARGE SCALE GENOMIC DNA]</scope>
    <source>
        <strain evidence="3">350</strain>
    </source>
</reference>
<dbReference type="InterPro" id="IPR025159">
    <property type="entry name" value="AbiEi_N"/>
</dbReference>
<gene>
    <name evidence="2" type="ORF">FE697_014245</name>
</gene>
<evidence type="ECO:0000313" key="3">
    <source>
        <dbReference type="Proteomes" id="UP000307768"/>
    </source>
</evidence>
<accession>A0A5Q6RWA2</accession>
<dbReference type="Proteomes" id="UP000307768">
    <property type="component" value="Unassembled WGS sequence"/>
</dbReference>